<feature type="coiled-coil region" evidence="8">
    <location>
        <begin position="1551"/>
        <end position="1610"/>
    </location>
</feature>
<evidence type="ECO:0000313" key="12">
    <source>
        <dbReference type="Proteomes" id="UP000281406"/>
    </source>
</evidence>
<proteinExistence type="predicted"/>
<keyword evidence="12" id="KW-1185">Reference proteome</keyword>
<protein>
    <submittedName>
        <fullName evidence="11">Centrosomal protein of 290 kDa</fullName>
    </submittedName>
</protein>
<dbReference type="Proteomes" id="UP000281406">
    <property type="component" value="Unassembled WGS sequence"/>
</dbReference>
<evidence type="ECO:0000256" key="8">
    <source>
        <dbReference type="SAM" id="Coils"/>
    </source>
</evidence>
<comment type="caution">
    <text evidence="11">The sequence shown here is derived from an EMBL/GenBank/DDBJ whole genome shotgun (WGS) entry which is preliminary data.</text>
</comment>
<feature type="region of interest" description="Disordered" evidence="9">
    <location>
        <begin position="2400"/>
        <end position="2430"/>
    </location>
</feature>
<feature type="coiled-coil region" evidence="8">
    <location>
        <begin position="703"/>
        <end position="758"/>
    </location>
</feature>
<name>A0A3N0YZC7_ANAGA</name>
<feature type="coiled-coil region" evidence="8">
    <location>
        <begin position="2645"/>
        <end position="2810"/>
    </location>
</feature>
<feature type="compositionally biased region" description="Basic and acidic residues" evidence="9">
    <location>
        <begin position="2229"/>
        <end position="2241"/>
    </location>
</feature>
<dbReference type="EMBL" id="RJVU01018281">
    <property type="protein sequence ID" value="ROL51656.1"/>
    <property type="molecule type" value="Genomic_DNA"/>
</dbReference>
<feature type="compositionally biased region" description="Basic and acidic residues" evidence="9">
    <location>
        <begin position="2285"/>
        <end position="2321"/>
    </location>
</feature>
<evidence type="ECO:0000256" key="3">
    <source>
        <dbReference type="ARBA" id="ARBA00022490"/>
    </source>
</evidence>
<feature type="coiled-coil region" evidence="8">
    <location>
        <begin position="460"/>
        <end position="494"/>
    </location>
</feature>
<feature type="coiled-coil region" evidence="8">
    <location>
        <begin position="1078"/>
        <end position="1198"/>
    </location>
</feature>
<dbReference type="GO" id="GO:0035869">
    <property type="term" value="C:ciliary transition zone"/>
    <property type="evidence" value="ECO:0007669"/>
    <property type="project" value="TreeGrafter"/>
</dbReference>
<keyword evidence="5 8" id="KW-0175">Coiled coil</keyword>
<evidence type="ECO:0000256" key="4">
    <source>
        <dbReference type="ARBA" id="ARBA00022794"/>
    </source>
</evidence>
<dbReference type="GO" id="GO:1905349">
    <property type="term" value="P:ciliary transition zone assembly"/>
    <property type="evidence" value="ECO:0007669"/>
    <property type="project" value="TreeGrafter"/>
</dbReference>
<reference evidence="11 12" key="1">
    <citation type="submission" date="2018-10" db="EMBL/GenBank/DDBJ databases">
        <title>Genome assembly for a Yunnan-Guizhou Plateau 3E fish, Anabarilius grahami (Regan), and its evolutionary and genetic applications.</title>
        <authorList>
            <person name="Jiang W."/>
        </authorList>
    </citation>
    <scope>NUCLEOTIDE SEQUENCE [LARGE SCALE GENOMIC DNA]</scope>
    <source>
        <strain evidence="11">AG-KIZ</strain>
        <tissue evidence="11">Muscle</tissue>
    </source>
</reference>
<dbReference type="InterPro" id="IPR032321">
    <property type="entry name" value="Cep209_CC5"/>
</dbReference>
<dbReference type="GO" id="GO:0097711">
    <property type="term" value="P:ciliary basal body-plasma membrane docking"/>
    <property type="evidence" value="ECO:0007669"/>
    <property type="project" value="TreeGrafter"/>
</dbReference>
<feature type="region of interest" description="Disordered" evidence="9">
    <location>
        <begin position="594"/>
        <end position="613"/>
    </location>
</feature>
<evidence type="ECO:0000256" key="7">
    <source>
        <dbReference type="ARBA" id="ARBA00023273"/>
    </source>
</evidence>
<accession>A0A3N0YZC7</accession>
<sequence>MPAAADWKLLMGVDPEDLGDDDEKICDLILMVKPRELKADDSEKIIKLFRISQSLLRMKLDEIKCAYEVVDCAGVDQARIENELKAKVLKLESELEMAQRVVGGGDTRFLRDEIHQLESHLERKEKEVTQLEKEMGKERKANEELALRAEEAEEKNRKLKRENEQLQQDVEFYRKDVEQREPLQTKEESNEIQRRLTKANQQLYQCMEDLQHAEDMAANLKSENEHLQKNLEESVKEMEKMTDEYNKMKIAVQQTDSIVDQLRKERDHAKLQVRELSEQIQARAEEDDPVMAAVHAKVEEWKSVLSGKDMEILEYQQMIRDLREKLRAAQMDSDKSNIIALQQAVQERDNQIKMLSEQVEQYTTEMEKNALLIEELKKPLKKDKGHVSVQQRRLEDLSTKLQVAERRALEAERAAQLAERDAGDKDKELNDTLSRIRLYESGTDGLEAAITEIKECKNQIRVRDREIEAMIKEINQLEIKINNLLDENEDLRERLDIKIVFIAHIDFAKFSFDPHWDHVPTSGLNPKEQLDLSEFQRSKVLKQRQYKAENQVLLKEIERLEEERLELKQRIRALVKDKGISVVSSSLLDDSVEEKPSRSFRERPVSGSTDEEIKRKNERLLKELSSKEKELELKRTESAQFKSKLNEMLNENKQLEQGMKEILQAIQDAQKKTPTPTGVSIPSLERLVSALEMKYSEGKFDASLHLRTQVDQLTGRNEELRQEMKAAREEAANTLNQLTKANEKVARLESDVESMSKSAGTSIPYKTLALPEEMTPTSAEVINALNEYMVQLLQEIKNKEDSIEQLSSGLEEYKRKFAVIRHQQGLLYTEYQSERESWQKARDSFAELKSKLEEQKEVDTVKIKEYNHWLEALEKDPSEIRRELAETARKMLVLRVNEKCLTRRYMTLLELEQHLRKENGKLKDDFSHMEAAVTERIGYLQRFKEMAAFKIAALQKSFDGSVPASELERANKQYTELTIKYRNLLQKDNHLVQKTNTLEHLERENVSLHESINSINKELEISKEKLHTLEQAWENFSTTGGENTMDKAAKALANSEIVSVSRRITMLEMKELNERQRAEHAQKMYEHLRNSLKQVEERNFELETKFAQLTKLNLEAQRIERELRDELADSVSKHISDADRKRITELEKTEAELRIEVSKLREVSDVAKMQVSALEARQQSREKEVESLRRQVLDYQAQSDEKALIAKLHQHIVALQLSETTAISRLEAATTRLQKLEAQKLRVEQQLDAQQQTLWHARQEGHQRARHLRQTIQALRRQFSGALPLSQQEKFSSTMLHLQEDRARAREEAQKAAEERRKAEGKAQELELKLKGLEELIATLKDAKGAQKVMEWHKKLEEVRLLEMRQNRELNTQREEIKYLKNIVAEQERTISGQEEELVQQNNLLEERQLIWDQREVQLERQLDSYEKQQNEILSTAQKVADLTNVCYCTVFEEATGSLPDPNQPLAHQLDYALGKIKEHVRTILETKSTCKILEEKLKEKEAALWTSEQNVLSRDKVINELRLRLPAAAEREKLLADLSKQEDSESQPALKVAHQTINNLQGRLDQKEEVLKKYQNMLTKARQEQEEIAKRHEEEVRALHQKLDMYMDTSLDRFKQTALELMKKPTITVPTNKHLVRLAEMEQTVAEQDNSLSSLTHKLKVVIAELDQQRQLAAAQAMEHAAETARLEERHGAQTKGLSQEAEELRAQLVQIEKELHYLRTELEAQKEANVRSPSNTMKNLVERLKTQLALKEKQLKALSKALLELRAELTSQAEQQIIANAAQKEEALNVQQIVDKQTKELRACVRDLNEELQLAKDGVRAAKARENSLREELENLNKDLQRSQKSHHKLQSEKEALEDQLNEQKRKVQRLSSGLQAQVESDGPTVEALQKKIRKLEQELDRKSISDPADKRSVLKEDKSSKEEIVKWEEGKKWQARVEKVRNVLKEKEKEVDSLSKQLATIKELYSRLEQEKLGLQRKLKGRGVTADQVVGARTLEADREIEELYKRNSELEQQIKAIKQQQALPRDAAMEDITIRNQYLEERIHSLESQLSKDSPSRPSVGATLCMTTKHLLTLFMNFTPLISLSRFLSNLFPSPYIHTSPSMIMKDKHLASPSQLSSSSKVRSMTFDIRETEQTQSPLLNDIIPGLTEIKKEIAFKENKATQTSFTSAAEVSRDEKKICVVDLEPEDVVNHNKSEQEEANKKEESVEKDKDEPDEAQGGQDIEIAEHAQEELKTNGETEELESGLTHQEKALEEDQLEDETTENEKANAEEMLDNSGTHTEPEMSKEQLEDDQQDRGKEQEPEEQHIESLKSDQSIHLKTSAGSKELEEEETVLGSSTTFDAKLVPEEPTIEETIVLNEDVKGSPTTELNADVVESKLDVLDIPGTVETVFHDKEQTMKSKVKARKTSGRGSGTPSQREHELQKENLKLSTENLELRFQLEQANKDLPRLKDQVSDLKEMCSVLKKEKAEVEKRLSHIRGSGRSGKTVPELEKTIALMKKVVEKVQKENESLKKTSEANLREQLAKLEQDHVKLKSEYEKLKRKQEEQLNARLESKTKGIEKIMMENERLRKDIKKEAEAAEKLRVTKASLEVANEKLKAELEETNQRLLLAQSKGSSLEGADSKTWKSSVVTRLFENKMKGLETEITKKNSSISELKIQLKEANEKQHATQHTVSQLKEQVELLKNIPVEATTDEGLAREYQSVRLANKQLEREKAQLLRQIQRYVEQFGTSKVGPGYNELQEHIKATNTEKKKLQDEVRKLTKELKSFDPTFFEELEDLKFNYNEEVKKNIILEEQLKKLSERFGVAVPVDMSIS</sequence>
<keyword evidence="7" id="KW-0966">Cell projection</keyword>
<feature type="compositionally biased region" description="Basic and acidic residues" evidence="9">
    <location>
        <begin position="594"/>
        <end position="604"/>
    </location>
</feature>
<keyword evidence="3" id="KW-0963">Cytoplasm</keyword>
<dbReference type="PANTHER" id="PTHR18879:SF20">
    <property type="entry name" value="CENTROSOMAL PROTEIN OF 290 KDA"/>
    <property type="match status" value="1"/>
</dbReference>
<feature type="coiled-coil region" evidence="8">
    <location>
        <begin position="1226"/>
        <end position="1253"/>
    </location>
</feature>
<feature type="coiled-coil region" evidence="8">
    <location>
        <begin position="210"/>
        <end position="286"/>
    </location>
</feature>
<dbReference type="PANTHER" id="PTHR18879">
    <property type="entry name" value="CENTROSOMAL PROTEIN OF 290 KDA"/>
    <property type="match status" value="1"/>
</dbReference>
<feature type="compositionally biased region" description="Basic and acidic residues" evidence="9">
    <location>
        <begin position="1852"/>
        <end position="1865"/>
    </location>
</feature>
<dbReference type="GO" id="GO:1905515">
    <property type="term" value="P:non-motile cilium assembly"/>
    <property type="evidence" value="ECO:0007669"/>
    <property type="project" value="TreeGrafter"/>
</dbReference>
<feature type="region of interest" description="Disordered" evidence="9">
    <location>
        <begin position="1839"/>
        <end position="1865"/>
    </location>
</feature>
<feature type="coiled-coil region" evidence="8">
    <location>
        <begin position="1370"/>
        <end position="1436"/>
    </location>
</feature>
<dbReference type="GO" id="GO:0034451">
    <property type="term" value="C:centriolar satellite"/>
    <property type="evidence" value="ECO:0007669"/>
    <property type="project" value="TreeGrafter"/>
</dbReference>
<feature type="coiled-coil region" evidence="8">
    <location>
        <begin position="1696"/>
        <end position="1777"/>
    </location>
</feature>
<feature type="coiled-coil region" evidence="8">
    <location>
        <begin position="1295"/>
        <end position="1343"/>
    </location>
</feature>
<feature type="coiled-coil region" evidence="8">
    <location>
        <begin position="782"/>
        <end position="816"/>
    </location>
</feature>
<organism evidence="11 12">
    <name type="scientific">Anabarilius grahami</name>
    <name type="common">Kanglang fish</name>
    <name type="synonym">Barilius grahami</name>
    <dbReference type="NCBI Taxonomy" id="495550"/>
    <lineage>
        <taxon>Eukaryota</taxon>
        <taxon>Metazoa</taxon>
        <taxon>Chordata</taxon>
        <taxon>Craniata</taxon>
        <taxon>Vertebrata</taxon>
        <taxon>Euteleostomi</taxon>
        <taxon>Actinopterygii</taxon>
        <taxon>Neopterygii</taxon>
        <taxon>Teleostei</taxon>
        <taxon>Ostariophysi</taxon>
        <taxon>Cypriniformes</taxon>
        <taxon>Xenocyprididae</taxon>
        <taxon>Xenocypridinae</taxon>
        <taxon>Xenocypridinae incertae sedis</taxon>
        <taxon>Anabarilius</taxon>
    </lineage>
</organism>
<evidence type="ECO:0000256" key="6">
    <source>
        <dbReference type="ARBA" id="ARBA00023212"/>
    </source>
</evidence>
<evidence type="ECO:0000256" key="9">
    <source>
        <dbReference type="SAM" id="MobiDB-lite"/>
    </source>
</evidence>
<feature type="coiled-coil region" evidence="8">
    <location>
        <begin position="967"/>
        <end position="1032"/>
    </location>
</feature>
<comment type="subcellular location">
    <subcellularLocation>
        <location evidence="1">Cytoplasm</location>
        <location evidence="1">Cytoskeleton</location>
        <location evidence="1">Cilium basal body</location>
    </subcellularLocation>
    <subcellularLocation>
        <location evidence="2">Cytoplasm</location>
        <location evidence="2">Cytoskeleton</location>
        <location evidence="2">Microtubule organizing center</location>
        <location evidence="2">Centrosome</location>
    </subcellularLocation>
</comment>
<feature type="region of interest" description="Disordered" evidence="9">
    <location>
        <begin position="2193"/>
        <end position="2352"/>
    </location>
</feature>
<feature type="coiled-coil region" evidence="8">
    <location>
        <begin position="1484"/>
        <end position="1511"/>
    </location>
</feature>
<evidence type="ECO:0000256" key="2">
    <source>
        <dbReference type="ARBA" id="ARBA00004300"/>
    </source>
</evidence>
<feature type="coiled-coil region" evidence="8">
    <location>
        <begin position="543"/>
        <end position="577"/>
    </location>
</feature>
<feature type="coiled-coil region" evidence="8">
    <location>
        <begin position="1933"/>
        <end position="2053"/>
    </location>
</feature>
<evidence type="ECO:0000256" key="5">
    <source>
        <dbReference type="ARBA" id="ARBA00023054"/>
    </source>
</evidence>
<keyword evidence="6" id="KW-0206">Cytoskeleton</keyword>
<feature type="domain" description="Centrosomal protein of 290kDa coiled-coil region" evidence="10">
    <location>
        <begin position="1294"/>
        <end position="1421"/>
    </location>
</feature>
<evidence type="ECO:0000259" key="10">
    <source>
        <dbReference type="Pfam" id="PF16574"/>
    </source>
</evidence>
<feature type="compositionally biased region" description="Basic and acidic residues" evidence="9">
    <location>
        <begin position="2193"/>
        <end position="2216"/>
    </location>
</feature>
<feature type="coiled-coil region" evidence="8">
    <location>
        <begin position="81"/>
        <end position="176"/>
    </location>
</feature>
<gene>
    <name evidence="11" type="ORF">DPX16_19175</name>
</gene>
<dbReference type="GO" id="GO:0043010">
    <property type="term" value="P:camera-type eye development"/>
    <property type="evidence" value="ECO:0007669"/>
    <property type="project" value="TreeGrafter"/>
</dbReference>
<keyword evidence="4" id="KW-0970">Cilium biogenesis/degradation</keyword>
<dbReference type="InterPro" id="IPR026201">
    <property type="entry name" value="Cep290"/>
</dbReference>
<evidence type="ECO:0000313" key="11">
    <source>
        <dbReference type="EMBL" id="ROL51656.1"/>
    </source>
</evidence>
<dbReference type="Pfam" id="PF16574">
    <property type="entry name" value="CEP209_CC5"/>
    <property type="match status" value="1"/>
</dbReference>
<dbReference type="OrthoDB" id="6351660at2759"/>
<evidence type="ECO:0000256" key="1">
    <source>
        <dbReference type="ARBA" id="ARBA00004120"/>
    </source>
</evidence>
<dbReference type="GO" id="GO:0001822">
    <property type="term" value="P:kidney development"/>
    <property type="evidence" value="ECO:0007669"/>
    <property type="project" value="TreeGrafter"/>
</dbReference>
<feature type="coiled-coil region" evidence="8">
    <location>
        <begin position="312"/>
        <end position="421"/>
    </location>
</feature>